<dbReference type="GO" id="GO:0016773">
    <property type="term" value="F:phosphotransferase activity, alcohol group as acceptor"/>
    <property type="evidence" value="ECO:0007669"/>
    <property type="project" value="InterPro"/>
</dbReference>
<dbReference type="InterPro" id="IPR000577">
    <property type="entry name" value="Carb_kinase_FGGY"/>
</dbReference>
<dbReference type="CDD" id="cd07779">
    <property type="entry name" value="ASKHA_NBD_FGGY_YgcE-like"/>
    <property type="match status" value="1"/>
</dbReference>
<dbReference type="Proteomes" id="UP000221168">
    <property type="component" value="Unassembled WGS sequence"/>
</dbReference>
<comment type="caution">
    <text evidence="7">The sequence shown here is derived from an EMBL/GenBank/DDBJ whole genome shotgun (WGS) entry which is preliminary data.</text>
</comment>
<dbReference type="InterPro" id="IPR043129">
    <property type="entry name" value="ATPase_NBD"/>
</dbReference>
<dbReference type="PIRSF" id="PIRSF000538">
    <property type="entry name" value="GlpK"/>
    <property type="match status" value="1"/>
</dbReference>
<dbReference type="GO" id="GO:0016301">
    <property type="term" value="F:kinase activity"/>
    <property type="evidence" value="ECO:0007669"/>
    <property type="project" value="UniProtKB-KW"/>
</dbReference>
<dbReference type="Pfam" id="PF00370">
    <property type="entry name" value="FGGY_N"/>
    <property type="match status" value="1"/>
</dbReference>
<dbReference type="GO" id="GO:0005975">
    <property type="term" value="P:carbohydrate metabolic process"/>
    <property type="evidence" value="ECO:0007669"/>
    <property type="project" value="InterPro"/>
</dbReference>
<evidence type="ECO:0000313" key="7">
    <source>
        <dbReference type="EMBL" id="PHP68929.1"/>
    </source>
</evidence>
<comment type="similarity">
    <text evidence="1 4">Belongs to the FGGY kinase family.</text>
</comment>
<dbReference type="InterPro" id="IPR018484">
    <property type="entry name" value="FGGY_N"/>
</dbReference>
<dbReference type="AlphaFoldDB" id="A0A2G1QTY7"/>
<keyword evidence="8" id="KW-1185">Reference proteome</keyword>
<evidence type="ECO:0000313" key="8">
    <source>
        <dbReference type="Proteomes" id="UP000221168"/>
    </source>
</evidence>
<protein>
    <submittedName>
        <fullName evidence="7">Xylulose kinase</fullName>
    </submittedName>
</protein>
<dbReference type="Pfam" id="PF02782">
    <property type="entry name" value="FGGY_C"/>
    <property type="match status" value="1"/>
</dbReference>
<evidence type="ECO:0000256" key="2">
    <source>
        <dbReference type="ARBA" id="ARBA00022679"/>
    </source>
</evidence>
<dbReference type="SUPFAM" id="SSF53067">
    <property type="entry name" value="Actin-like ATPase domain"/>
    <property type="match status" value="2"/>
</dbReference>
<dbReference type="PANTHER" id="PTHR43095">
    <property type="entry name" value="SUGAR KINASE"/>
    <property type="match status" value="1"/>
</dbReference>
<feature type="domain" description="Carbohydrate kinase FGGY N-terminal" evidence="5">
    <location>
        <begin position="5"/>
        <end position="251"/>
    </location>
</feature>
<proteinExistence type="inferred from homology"/>
<dbReference type="InterPro" id="IPR050406">
    <property type="entry name" value="FGGY_Carb_Kinase"/>
</dbReference>
<feature type="domain" description="Carbohydrate kinase FGGY C-terminal" evidence="6">
    <location>
        <begin position="290"/>
        <end position="452"/>
    </location>
</feature>
<dbReference type="RefSeq" id="WP_099303482.1">
    <property type="nucleotide sequence ID" value="NZ_PDVP01000001.1"/>
</dbReference>
<dbReference type="PANTHER" id="PTHR43095:SF5">
    <property type="entry name" value="XYLULOSE KINASE"/>
    <property type="match status" value="1"/>
</dbReference>
<dbReference type="InterPro" id="IPR018483">
    <property type="entry name" value="Carb_kinase_FGGY_CS"/>
</dbReference>
<gene>
    <name evidence="7" type="ORF">CSC94_02780</name>
</gene>
<evidence type="ECO:0000259" key="5">
    <source>
        <dbReference type="Pfam" id="PF00370"/>
    </source>
</evidence>
<reference evidence="7 8" key="1">
    <citation type="submission" date="2017-10" db="EMBL/GenBank/DDBJ databases">
        <title>Sedimentibacterium mangrovi gen. nov., sp. nov., a novel member of family Phyllobacteriacea isolated from mangrove sediment.</title>
        <authorList>
            <person name="Liao H."/>
            <person name="Tian Y."/>
        </authorList>
    </citation>
    <scope>NUCLEOTIDE SEQUENCE [LARGE SCALE GENOMIC DNA]</scope>
    <source>
        <strain evidence="7 8">X9-2-2</strain>
    </source>
</reference>
<evidence type="ECO:0000259" key="6">
    <source>
        <dbReference type="Pfam" id="PF02782"/>
    </source>
</evidence>
<evidence type="ECO:0000256" key="4">
    <source>
        <dbReference type="RuleBase" id="RU003733"/>
    </source>
</evidence>
<dbReference type="Gene3D" id="3.30.420.40">
    <property type="match status" value="2"/>
</dbReference>
<evidence type="ECO:0000256" key="1">
    <source>
        <dbReference type="ARBA" id="ARBA00009156"/>
    </source>
</evidence>
<keyword evidence="2 4" id="KW-0808">Transferase</keyword>
<name>A0A2G1QTY7_9HYPH</name>
<accession>A0A2G1QTY7</accession>
<sequence>MSDLVVGIDSSTTATKAIAWTEDGRPVAEGRADIQLSSPKPNYYEQDPEEWWSSTRTALSQLTAAIDPSRIRAVAVSNQRETLGVFRRDGTAVRPAMVWLDDRARPIVDELAGMLGTDPDGTPVIHRISGKPVDVIPAVNRIYWMMRNEPDLHAKADIFSDVHGYLTFRLTGRWATSWASADPLGLFDQEAKRWSPEIMAAAGIDASRLPEAERPGTVLGTVGRAVAAETGLPEGTPVVAGGGDGQLAGLGCAALTPDTAYLNIGTALVSGIHGAAFLNSPAWRTMGGPSGEGYYYEACVRAGTFTVNWFLDTLCAGEAGTAGEILSRLQRESADIPIGSHGLVMMPYWQGVMSPYWDSAARGAFIGLSGAHSRAHMFRALMEGLALELRLSASAAEAALGQTVERYVAIGGGAASDIWRQIFADVTGKSVQRSETVEASSLGAAVCGAVAAGWYPGFREAASAMTGRIVAVSDPDPGARARYDELYAVYEGLYERLKPVYAGLDRFVGDRT</sequence>
<evidence type="ECO:0000256" key="3">
    <source>
        <dbReference type="ARBA" id="ARBA00022777"/>
    </source>
</evidence>
<dbReference type="InterPro" id="IPR018485">
    <property type="entry name" value="FGGY_C"/>
</dbReference>
<dbReference type="PROSITE" id="PS00445">
    <property type="entry name" value="FGGY_KINASES_2"/>
    <property type="match status" value="1"/>
</dbReference>
<dbReference type="EMBL" id="PDVP01000001">
    <property type="protein sequence ID" value="PHP68929.1"/>
    <property type="molecule type" value="Genomic_DNA"/>
</dbReference>
<dbReference type="OrthoDB" id="9805576at2"/>
<keyword evidence="3 4" id="KW-0418">Kinase</keyword>
<organism evidence="7 8">
    <name type="scientific">Zhengella mangrovi</name>
    <dbReference type="NCBI Taxonomy" id="1982044"/>
    <lineage>
        <taxon>Bacteria</taxon>
        <taxon>Pseudomonadati</taxon>
        <taxon>Pseudomonadota</taxon>
        <taxon>Alphaproteobacteria</taxon>
        <taxon>Hyphomicrobiales</taxon>
        <taxon>Notoacmeibacteraceae</taxon>
        <taxon>Zhengella</taxon>
    </lineage>
</organism>